<feature type="transmembrane region" description="Helical" evidence="7">
    <location>
        <begin position="313"/>
        <end position="331"/>
    </location>
</feature>
<comment type="similarity">
    <text evidence="7">Belongs to the TRAP transporter large permease family.</text>
</comment>
<dbReference type="GO" id="GO:0005886">
    <property type="term" value="C:plasma membrane"/>
    <property type="evidence" value="ECO:0007669"/>
    <property type="project" value="UniProtKB-SubCell"/>
</dbReference>
<evidence type="ECO:0000256" key="6">
    <source>
        <dbReference type="ARBA" id="ARBA00023136"/>
    </source>
</evidence>
<feature type="transmembrane region" description="Helical" evidence="7">
    <location>
        <begin position="214"/>
        <end position="235"/>
    </location>
</feature>
<comment type="subunit">
    <text evidence="7">The complex comprises the extracytoplasmic solute receptor protein and the two transmembrane proteins.</text>
</comment>
<feature type="transmembrane region" description="Helical" evidence="7">
    <location>
        <begin position="54"/>
        <end position="74"/>
    </location>
</feature>
<dbReference type="InterPro" id="IPR010656">
    <property type="entry name" value="DctM"/>
</dbReference>
<dbReference type="Proteomes" id="UP000554286">
    <property type="component" value="Unassembled WGS sequence"/>
</dbReference>
<keyword evidence="6 7" id="KW-0472">Membrane</keyword>
<dbReference type="PANTHER" id="PTHR33362">
    <property type="entry name" value="SIALIC ACID TRAP TRANSPORTER PERMEASE PROTEIN SIAT-RELATED"/>
    <property type="match status" value="1"/>
</dbReference>
<feature type="transmembrane region" description="Helical" evidence="7">
    <location>
        <begin position="241"/>
        <end position="257"/>
    </location>
</feature>
<dbReference type="PIRSF" id="PIRSF006066">
    <property type="entry name" value="HI0050"/>
    <property type="match status" value="1"/>
</dbReference>
<organism evidence="9 10">
    <name type="scientific">Roseospira visakhapatnamensis</name>
    <dbReference type="NCBI Taxonomy" id="390880"/>
    <lineage>
        <taxon>Bacteria</taxon>
        <taxon>Pseudomonadati</taxon>
        <taxon>Pseudomonadota</taxon>
        <taxon>Alphaproteobacteria</taxon>
        <taxon>Rhodospirillales</taxon>
        <taxon>Rhodospirillaceae</taxon>
        <taxon>Roseospira</taxon>
    </lineage>
</organism>
<evidence type="ECO:0000256" key="4">
    <source>
        <dbReference type="ARBA" id="ARBA00022692"/>
    </source>
</evidence>
<feature type="transmembrane region" description="Helical" evidence="7">
    <location>
        <begin position="12"/>
        <end position="34"/>
    </location>
</feature>
<name>A0A7W6WB30_9PROT</name>
<evidence type="ECO:0000256" key="1">
    <source>
        <dbReference type="ARBA" id="ARBA00004429"/>
    </source>
</evidence>
<keyword evidence="2" id="KW-1003">Cell membrane</keyword>
<evidence type="ECO:0000313" key="9">
    <source>
        <dbReference type="EMBL" id="MBB4267096.1"/>
    </source>
</evidence>
<dbReference type="RefSeq" id="WP_184046151.1">
    <property type="nucleotide sequence ID" value="NZ_JACIGK010000021.1"/>
</dbReference>
<evidence type="ECO:0000259" key="8">
    <source>
        <dbReference type="Pfam" id="PF06808"/>
    </source>
</evidence>
<dbReference type="Pfam" id="PF06808">
    <property type="entry name" value="DctM"/>
    <property type="match status" value="1"/>
</dbReference>
<accession>A0A7W6WB30</accession>
<keyword evidence="3 7" id="KW-0997">Cell inner membrane</keyword>
<keyword evidence="4 7" id="KW-0812">Transmembrane</keyword>
<reference evidence="9 10" key="1">
    <citation type="submission" date="2020-08" db="EMBL/GenBank/DDBJ databases">
        <title>Genome sequencing of Purple Non-Sulfur Bacteria from various extreme environments.</title>
        <authorList>
            <person name="Mayer M."/>
        </authorList>
    </citation>
    <scope>NUCLEOTIDE SEQUENCE [LARGE SCALE GENOMIC DNA]</scope>
    <source>
        <strain evidence="9 10">JA131</strain>
    </source>
</reference>
<feature type="transmembrane region" description="Helical" evidence="7">
    <location>
        <begin position="359"/>
        <end position="381"/>
    </location>
</feature>
<dbReference type="GO" id="GO:0022857">
    <property type="term" value="F:transmembrane transporter activity"/>
    <property type="evidence" value="ECO:0007669"/>
    <property type="project" value="UniProtKB-UniRule"/>
</dbReference>
<keyword evidence="5 7" id="KW-1133">Transmembrane helix</keyword>
<feature type="transmembrane region" description="Helical" evidence="7">
    <location>
        <begin position="393"/>
        <end position="414"/>
    </location>
</feature>
<sequence>MVVATLFLSMTLFIILSVPVGIAIGMASVVAILVGQTLSPGFVAQTLVTSTDSFPIMAIPLFILAGELMGAGGVSRRILEAANCFFGRMTGGLAIVTVVVCMFFAAVSGSGPATVAAVGGMVVPTMLKAGYTKSFTLALIATAGSIGVIIPPSIPMVIFGVSTSTSISDMFLGGFGPGMLIGFALISWCYIYSKRRGWRGLDEPFSWRHTGHSLWDAKWALINPIIILGGIYGGVFTPTEAAAVAASYAFFIGAFVHRELNLRTLFRSIGTACSTTGTTMVILGCASAFTRILTIEQVPVQVSEMMIQLTENPILLLMMINMLLLMVGCVMDTTPAILVLAPILFPVAMSFGIEPVHFGLIMVVNLAIGFITPPLGINLFVAARVGDSTLGVVARGLVPFLITMLVCLLLITYVPDLTMFMVNTFGL</sequence>
<evidence type="ECO:0000256" key="3">
    <source>
        <dbReference type="ARBA" id="ARBA00022519"/>
    </source>
</evidence>
<evidence type="ECO:0000256" key="5">
    <source>
        <dbReference type="ARBA" id="ARBA00022989"/>
    </source>
</evidence>
<feature type="transmembrane region" description="Helical" evidence="7">
    <location>
        <begin position="86"/>
        <end position="107"/>
    </location>
</feature>
<comment type="subcellular location">
    <subcellularLocation>
        <location evidence="1 7">Cell inner membrane</location>
        <topology evidence="1 7">Multi-pass membrane protein</topology>
    </subcellularLocation>
</comment>
<dbReference type="EMBL" id="JACIGK010000021">
    <property type="protein sequence ID" value="MBB4267096.1"/>
    <property type="molecule type" value="Genomic_DNA"/>
</dbReference>
<keyword evidence="10" id="KW-1185">Reference proteome</keyword>
<dbReference type="InterPro" id="IPR004681">
    <property type="entry name" value="TRAP_DctM"/>
</dbReference>
<gene>
    <name evidence="9" type="ORF">GGD89_002737</name>
</gene>
<keyword evidence="7" id="KW-0813">Transport</keyword>
<comment type="function">
    <text evidence="7">Part of the tripartite ATP-independent periplasmic (TRAP) transport system.</text>
</comment>
<feature type="domain" description="TRAP C4-dicarboxylate transport system permease DctM subunit" evidence="8">
    <location>
        <begin position="7"/>
        <end position="416"/>
    </location>
</feature>
<evidence type="ECO:0000256" key="7">
    <source>
        <dbReference type="RuleBase" id="RU369079"/>
    </source>
</evidence>
<feature type="transmembrane region" description="Helical" evidence="7">
    <location>
        <begin position="113"/>
        <end position="131"/>
    </location>
</feature>
<evidence type="ECO:0000313" key="10">
    <source>
        <dbReference type="Proteomes" id="UP000554286"/>
    </source>
</evidence>
<dbReference type="PANTHER" id="PTHR33362:SF3">
    <property type="entry name" value="SIALIC ACID TRAP TRANSPORTER PERMEASE PROTEIN SIAT"/>
    <property type="match status" value="1"/>
</dbReference>
<protein>
    <recommendedName>
        <fullName evidence="7">TRAP transporter large permease protein</fullName>
    </recommendedName>
</protein>
<feature type="transmembrane region" description="Helical" evidence="7">
    <location>
        <begin position="269"/>
        <end position="293"/>
    </location>
</feature>
<dbReference type="NCBIfam" id="TIGR00786">
    <property type="entry name" value="dctM"/>
    <property type="match status" value="1"/>
</dbReference>
<dbReference type="AlphaFoldDB" id="A0A7W6WB30"/>
<feature type="transmembrane region" description="Helical" evidence="7">
    <location>
        <begin position="171"/>
        <end position="193"/>
    </location>
</feature>
<feature type="transmembrane region" description="Helical" evidence="7">
    <location>
        <begin position="138"/>
        <end position="159"/>
    </location>
</feature>
<evidence type="ECO:0000256" key="2">
    <source>
        <dbReference type="ARBA" id="ARBA00022475"/>
    </source>
</evidence>
<proteinExistence type="inferred from homology"/>
<comment type="caution">
    <text evidence="9">The sequence shown here is derived from an EMBL/GenBank/DDBJ whole genome shotgun (WGS) entry which is preliminary data.</text>
</comment>
<feature type="transmembrane region" description="Helical" evidence="7">
    <location>
        <begin position="336"/>
        <end position="353"/>
    </location>
</feature>